<evidence type="ECO:0000256" key="3">
    <source>
        <dbReference type="ARBA" id="ARBA00022801"/>
    </source>
</evidence>
<evidence type="ECO:0000256" key="1">
    <source>
        <dbReference type="ARBA" id="ARBA00007664"/>
    </source>
</evidence>
<dbReference type="InterPro" id="IPR033116">
    <property type="entry name" value="TRYPSIN_SER"/>
</dbReference>
<comment type="similarity">
    <text evidence="1">Belongs to the peptidase S1 family.</text>
</comment>
<dbReference type="Proteomes" id="UP000648187">
    <property type="component" value="Unassembled WGS sequence"/>
</dbReference>
<name>A0A835L5B4_SPOEX</name>
<dbReference type="GO" id="GO:0006508">
    <property type="term" value="P:proteolysis"/>
    <property type="evidence" value="ECO:0007669"/>
    <property type="project" value="UniProtKB-KW"/>
</dbReference>
<protein>
    <recommendedName>
        <fullName evidence="8">Peptidase S1 domain-containing protein</fullName>
    </recommendedName>
</protein>
<keyword evidence="3 6" id="KW-0378">Hydrolase</keyword>
<feature type="transmembrane region" description="Helical" evidence="7">
    <location>
        <begin position="273"/>
        <end position="294"/>
    </location>
</feature>
<evidence type="ECO:0000313" key="9">
    <source>
        <dbReference type="EMBL" id="KAF9418625.1"/>
    </source>
</evidence>
<evidence type="ECO:0000313" key="10">
    <source>
        <dbReference type="Proteomes" id="UP000648187"/>
    </source>
</evidence>
<keyword evidence="5" id="KW-1015">Disulfide bond</keyword>
<evidence type="ECO:0000256" key="7">
    <source>
        <dbReference type="SAM" id="Phobius"/>
    </source>
</evidence>
<dbReference type="EMBL" id="JACKWZ010000052">
    <property type="protein sequence ID" value="KAF9418625.1"/>
    <property type="molecule type" value="Genomic_DNA"/>
</dbReference>
<dbReference type="InterPro" id="IPR018114">
    <property type="entry name" value="TRYPSIN_HIS"/>
</dbReference>
<comment type="caution">
    <text evidence="9">The sequence shown here is derived from an EMBL/GenBank/DDBJ whole genome shotgun (WGS) entry which is preliminary data.</text>
</comment>
<keyword evidence="7" id="KW-0812">Transmembrane</keyword>
<evidence type="ECO:0000256" key="6">
    <source>
        <dbReference type="RuleBase" id="RU363034"/>
    </source>
</evidence>
<dbReference type="CDD" id="cd00190">
    <property type="entry name" value="Tryp_SPc"/>
    <property type="match status" value="1"/>
</dbReference>
<dbReference type="AlphaFoldDB" id="A0A835L5B4"/>
<dbReference type="PROSITE" id="PS00134">
    <property type="entry name" value="TRYPSIN_HIS"/>
    <property type="match status" value="1"/>
</dbReference>
<dbReference type="PANTHER" id="PTHR24276:SF91">
    <property type="entry name" value="AT26814P-RELATED"/>
    <property type="match status" value="1"/>
</dbReference>
<dbReference type="SMART" id="SM00020">
    <property type="entry name" value="Tryp_SPc"/>
    <property type="match status" value="1"/>
</dbReference>
<dbReference type="GO" id="GO:0004252">
    <property type="term" value="F:serine-type endopeptidase activity"/>
    <property type="evidence" value="ECO:0007669"/>
    <property type="project" value="InterPro"/>
</dbReference>
<proteinExistence type="inferred from homology"/>
<gene>
    <name evidence="9" type="ORF">HW555_004591</name>
</gene>
<organism evidence="9 10">
    <name type="scientific">Spodoptera exigua</name>
    <name type="common">Beet armyworm</name>
    <name type="synonym">Noctua fulgens</name>
    <dbReference type="NCBI Taxonomy" id="7107"/>
    <lineage>
        <taxon>Eukaryota</taxon>
        <taxon>Metazoa</taxon>
        <taxon>Ecdysozoa</taxon>
        <taxon>Arthropoda</taxon>
        <taxon>Hexapoda</taxon>
        <taxon>Insecta</taxon>
        <taxon>Pterygota</taxon>
        <taxon>Neoptera</taxon>
        <taxon>Endopterygota</taxon>
        <taxon>Lepidoptera</taxon>
        <taxon>Glossata</taxon>
        <taxon>Ditrysia</taxon>
        <taxon>Noctuoidea</taxon>
        <taxon>Noctuidae</taxon>
        <taxon>Amphipyrinae</taxon>
        <taxon>Spodoptera</taxon>
    </lineage>
</organism>
<evidence type="ECO:0000256" key="5">
    <source>
        <dbReference type="ARBA" id="ARBA00023157"/>
    </source>
</evidence>
<dbReference type="InterPro" id="IPR001254">
    <property type="entry name" value="Trypsin_dom"/>
</dbReference>
<dbReference type="Pfam" id="PF00089">
    <property type="entry name" value="Trypsin"/>
    <property type="match status" value="1"/>
</dbReference>
<dbReference type="InterPro" id="IPR050430">
    <property type="entry name" value="Peptidase_S1"/>
</dbReference>
<keyword evidence="7" id="KW-0472">Membrane</keyword>
<dbReference type="FunFam" id="2.40.10.10:FF:000034">
    <property type="entry name" value="Eupolytin"/>
    <property type="match status" value="1"/>
</dbReference>
<dbReference type="PROSITE" id="PS00135">
    <property type="entry name" value="TRYPSIN_SER"/>
    <property type="match status" value="1"/>
</dbReference>
<keyword evidence="4 6" id="KW-0720">Serine protease</keyword>
<dbReference type="InterPro" id="IPR009003">
    <property type="entry name" value="Peptidase_S1_PA"/>
</dbReference>
<dbReference type="PANTHER" id="PTHR24276">
    <property type="entry name" value="POLYSERASE-RELATED"/>
    <property type="match status" value="1"/>
</dbReference>
<keyword evidence="7" id="KW-1133">Transmembrane helix</keyword>
<dbReference type="InterPro" id="IPR043504">
    <property type="entry name" value="Peptidase_S1_PA_chymotrypsin"/>
</dbReference>
<keyword evidence="10" id="KW-1185">Reference proteome</keyword>
<feature type="domain" description="Peptidase S1" evidence="8">
    <location>
        <begin position="24"/>
        <end position="264"/>
    </location>
</feature>
<keyword evidence="2 6" id="KW-0645">Protease</keyword>
<dbReference type="Gene3D" id="2.40.10.10">
    <property type="entry name" value="Trypsin-like serine proteases"/>
    <property type="match status" value="1"/>
</dbReference>
<accession>A0A835L5B4</accession>
<evidence type="ECO:0000256" key="4">
    <source>
        <dbReference type="ARBA" id="ARBA00022825"/>
    </source>
</evidence>
<dbReference type="PRINTS" id="PR00722">
    <property type="entry name" value="CHYMOTRYPSIN"/>
</dbReference>
<evidence type="ECO:0000259" key="8">
    <source>
        <dbReference type="PROSITE" id="PS50240"/>
    </source>
</evidence>
<evidence type="ECO:0000256" key="2">
    <source>
        <dbReference type="ARBA" id="ARBA00022670"/>
    </source>
</evidence>
<sequence>MTGRAEEKYSIMPVSLPKFSNDRIIGGRPTSIQQYPFVVQIFLPDRFLCGGSLLTLRHVLSAAHCFENTLGILKNPKLFTVHVGGTKLYAGTEHQVSAIVLHENYKSKQLAWGYDISVLLLETDVTLSSNVATVNIPEEGASVPDNATVIVVGWGTTNPNSKLPSYILNEVAIKTINWEICEKNYALVEREATFLNLFKTDMMCAGIQGVGGKDACFGDSGGPLLYNGVVVGITSWGVGCAEAQYPGVFTKVSKYTNWIIYTIQHINGTSSVYSIRVTLAIPFLLLMISVTSLWGPATN</sequence>
<dbReference type="SUPFAM" id="SSF50494">
    <property type="entry name" value="Trypsin-like serine proteases"/>
    <property type="match status" value="1"/>
</dbReference>
<dbReference type="InterPro" id="IPR001314">
    <property type="entry name" value="Peptidase_S1A"/>
</dbReference>
<reference evidence="9" key="1">
    <citation type="submission" date="2020-08" db="EMBL/GenBank/DDBJ databases">
        <title>Spodoptera exigua strain:BAW_Kor-Di-RS1 Genome sequencing and assembly.</title>
        <authorList>
            <person name="Kim J."/>
            <person name="Nam H.Y."/>
            <person name="Kwon M."/>
            <person name="Choi J.H."/>
            <person name="Cho S.R."/>
            <person name="Kim G.-H."/>
        </authorList>
    </citation>
    <scope>NUCLEOTIDE SEQUENCE</scope>
    <source>
        <strain evidence="9">BAW_Kor-Di-RS1</strain>
        <tissue evidence="9">Whole-body</tissue>
    </source>
</reference>
<dbReference type="PROSITE" id="PS50240">
    <property type="entry name" value="TRYPSIN_DOM"/>
    <property type="match status" value="1"/>
</dbReference>